<organism evidence="2 3">
    <name type="scientific">Peronospora destructor</name>
    <dbReference type="NCBI Taxonomy" id="86335"/>
    <lineage>
        <taxon>Eukaryota</taxon>
        <taxon>Sar</taxon>
        <taxon>Stramenopiles</taxon>
        <taxon>Oomycota</taxon>
        <taxon>Peronosporomycetes</taxon>
        <taxon>Peronosporales</taxon>
        <taxon>Peronosporaceae</taxon>
        <taxon>Peronospora</taxon>
    </lineage>
</organism>
<keyword evidence="1" id="KW-1133">Transmembrane helix</keyword>
<name>A0AAV0V8K1_9STRA</name>
<feature type="transmembrane region" description="Helical" evidence="1">
    <location>
        <begin position="332"/>
        <end position="352"/>
    </location>
</feature>
<evidence type="ECO:0000313" key="3">
    <source>
        <dbReference type="Proteomes" id="UP001162029"/>
    </source>
</evidence>
<protein>
    <submittedName>
        <fullName evidence="2">Uncharacterized protein</fullName>
    </submittedName>
</protein>
<gene>
    <name evidence="2" type="ORF">PDE001_LOCUS10021</name>
</gene>
<feature type="transmembrane region" description="Helical" evidence="1">
    <location>
        <begin position="189"/>
        <end position="213"/>
    </location>
</feature>
<feature type="transmembrane region" description="Helical" evidence="1">
    <location>
        <begin position="61"/>
        <end position="87"/>
    </location>
</feature>
<dbReference type="Proteomes" id="UP001162029">
    <property type="component" value="Unassembled WGS sequence"/>
</dbReference>
<feature type="transmembrane region" description="Helical" evidence="1">
    <location>
        <begin position="108"/>
        <end position="129"/>
    </location>
</feature>
<accession>A0AAV0V8K1</accession>
<comment type="caution">
    <text evidence="2">The sequence shown here is derived from an EMBL/GenBank/DDBJ whole genome shotgun (WGS) entry which is preliminary data.</text>
</comment>
<evidence type="ECO:0000256" key="1">
    <source>
        <dbReference type="SAM" id="Phobius"/>
    </source>
</evidence>
<feature type="transmembrane region" description="Helical" evidence="1">
    <location>
        <begin position="306"/>
        <end position="326"/>
    </location>
</feature>
<evidence type="ECO:0000313" key="2">
    <source>
        <dbReference type="EMBL" id="CAI5744897.1"/>
    </source>
</evidence>
<feature type="transmembrane region" description="Helical" evidence="1">
    <location>
        <begin position="166"/>
        <end position="183"/>
    </location>
</feature>
<dbReference type="EMBL" id="CANTFM010002213">
    <property type="protein sequence ID" value="CAI5744897.1"/>
    <property type="molecule type" value="Genomic_DNA"/>
</dbReference>
<keyword evidence="1" id="KW-0472">Membrane</keyword>
<sequence length="374" mass="41808">MAKKRRHVYGSSALRTPAKSREAVADLEKSLNKLQTYYHQLSADAIEIPSTLDDALLLHSLMALIVQNALLAVQGVTSSQIALLIGIAVWMMRQKSIVKILLPRVSPLIIRIAILISMLTGIGVVYYYFELSLKTTQVVNVAIICLLDVARIYYDRVAKGRLSRKVIVFSAIEHTLLVAGFSNCPAHTQVIVIDIAAFTLTTMTVFVQVVVILSTKYVVLHCFDSDMSGNFVRTQQRGQKLLESLWQDIDRIEPEQLLAGFAEASKKKELKSTALTSTSETKNSTCNNTSLDLTQHAQQSILNEPCVQLAILVLVQMLLVMFQLYLSAFVLSSWEMISALVISSSRLLWILGQVRRKMLFRRTIRPIDSKLKIA</sequence>
<reference evidence="2" key="1">
    <citation type="submission" date="2022-12" db="EMBL/GenBank/DDBJ databases">
        <authorList>
            <person name="Webb A."/>
        </authorList>
    </citation>
    <scope>NUCLEOTIDE SEQUENCE</scope>
    <source>
        <strain evidence="2">Pd1</strain>
    </source>
</reference>
<proteinExistence type="predicted"/>
<dbReference type="AlphaFoldDB" id="A0AAV0V8K1"/>
<keyword evidence="1" id="KW-0812">Transmembrane</keyword>
<keyword evidence="3" id="KW-1185">Reference proteome</keyword>